<organism evidence="2 3">
    <name type="scientific">Aromia moschata</name>
    <dbReference type="NCBI Taxonomy" id="1265417"/>
    <lineage>
        <taxon>Eukaryota</taxon>
        <taxon>Metazoa</taxon>
        <taxon>Ecdysozoa</taxon>
        <taxon>Arthropoda</taxon>
        <taxon>Hexapoda</taxon>
        <taxon>Insecta</taxon>
        <taxon>Pterygota</taxon>
        <taxon>Neoptera</taxon>
        <taxon>Endopterygota</taxon>
        <taxon>Coleoptera</taxon>
        <taxon>Polyphaga</taxon>
        <taxon>Cucujiformia</taxon>
        <taxon>Chrysomeloidea</taxon>
        <taxon>Cerambycidae</taxon>
        <taxon>Cerambycinae</taxon>
        <taxon>Callichromatini</taxon>
        <taxon>Aromia</taxon>
    </lineage>
</organism>
<accession>A0AAV8ZDQ0</accession>
<keyword evidence="3" id="KW-1185">Reference proteome</keyword>
<dbReference type="AlphaFoldDB" id="A0AAV8ZDQ0"/>
<evidence type="ECO:0000313" key="2">
    <source>
        <dbReference type="EMBL" id="KAJ8961463.1"/>
    </source>
</evidence>
<name>A0AAV8ZDQ0_9CUCU</name>
<evidence type="ECO:0000256" key="1">
    <source>
        <dbReference type="SAM" id="MobiDB-lite"/>
    </source>
</evidence>
<evidence type="ECO:0000313" key="3">
    <source>
        <dbReference type="Proteomes" id="UP001162162"/>
    </source>
</evidence>
<sequence>MKAEIIPINSDMKHVQEDISSTKAEILPIDPVKQETEDAKAEVIAIKTESTKIPEKNAEPLTSAATPVPQKVSPDQMMSPIEGKENIPVIKTGDVATKNSPEVIEVPYKPKLPEAVNVEPDTYKSTFIHEVKKRKLDILKRRRSRVRPPLPSPIIKDGRPTVIQQTTSPAQIISKPIKAEIMPPPPINSLPPKRTHISIPQALNISQVKVAPTTPIKPPKPSLATNPYSYVNGSTPPRVVQSKSIYSYSEKTVYGNPKDILSPTIKKCSSHT</sequence>
<comment type="caution">
    <text evidence="2">The sequence shown here is derived from an EMBL/GenBank/DDBJ whole genome shotgun (WGS) entry which is preliminary data.</text>
</comment>
<proteinExistence type="predicted"/>
<dbReference type="EMBL" id="JAPWTK010000005">
    <property type="protein sequence ID" value="KAJ8961463.1"/>
    <property type="molecule type" value="Genomic_DNA"/>
</dbReference>
<protein>
    <submittedName>
        <fullName evidence="2">Uncharacterized protein</fullName>
    </submittedName>
</protein>
<reference evidence="2" key="1">
    <citation type="journal article" date="2023" name="Insect Mol. Biol.">
        <title>Genome sequencing provides insights into the evolution of gene families encoding plant cell wall-degrading enzymes in longhorned beetles.</title>
        <authorList>
            <person name="Shin N.R."/>
            <person name="Okamura Y."/>
            <person name="Kirsch R."/>
            <person name="Pauchet Y."/>
        </authorList>
    </citation>
    <scope>NUCLEOTIDE SEQUENCE</scope>
    <source>
        <strain evidence="2">AMC_N1</strain>
    </source>
</reference>
<feature type="region of interest" description="Disordered" evidence="1">
    <location>
        <begin position="54"/>
        <end position="80"/>
    </location>
</feature>
<dbReference type="Proteomes" id="UP001162162">
    <property type="component" value="Unassembled WGS sequence"/>
</dbReference>
<gene>
    <name evidence="2" type="ORF">NQ318_014711</name>
</gene>